<keyword evidence="1" id="KW-0812">Transmembrane</keyword>
<feature type="transmembrane region" description="Helical" evidence="1">
    <location>
        <begin position="64"/>
        <end position="86"/>
    </location>
</feature>
<sequence>MRTLLWCGAMNAVWLGTMAYLALDDPTNFDPRALAGAAAAWLLATAASWLLFRGATEAKWWQLAVWTFLVSIVALVFVTISAGFVAPPPPS</sequence>
<dbReference type="RefSeq" id="WP_382377462.1">
    <property type="nucleotide sequence ID" value="NZ_JBHRZI010000027.1"/>
</dbReference>
<comment type="caution">
    <text evidence="2">The sequence shown here is derived from an EMBL/GenBank/DDBJ whole genome shotgun (WGS) entry which is preliminary data.</text>
</comment>
<protein>
    <submittedName>
        <fullName evidence="2">Uncharacterized protein</fullName>
    </submittedName>
</protein>
<keyword evidence="3" id="KW-1185">Reference proteome</keyword>
<evidence type="ECO:0000256" key="1">
    <source>
        <dbReference type="SAM" id="Phobius"/>
    </source>
</evidence>
<gene>
    <name evidence="2" type="ORF">ACFOWZ_31045</name>
</gene>
<keyword evidence="1" id="KW-0472">Membrane</keyword>
<evidence type="ECO:0000313" key="2">
    <source>
        <dbReference type="EMBL" id="MFC3895934.1"/>
    </source>
</evidence>
<evidence type="ECO:0000313" key="3">
    <source>
        <dbReference type="Proteomes" id="UP001595690"/>
    </source>
</evidence>
<name>A0ABV8C234_9PSEU</name>
<organism evidence="2 3">
    <name type="scientific">Lentzea rhizosphaerae</name>
    <dbReference type="NCBI Taxonomy" id="2041025"/>
    <lineage>
        <taxon>Bacteria</taxon>
        <taxon>Bacillati</taxon>
        <taxon>Actinomycetota</taxon>
        <taxon>Actinomycetes</taxon>
        <taxon>Pseudonocardiales</taxon>
        <taxon>Pseudonocardiaceae</taxon>
        <taxon>Lentzea</taxon>
    </lineage>
</organism>
<feature type="transmembrane region" description="Helical" evidence="1">
    <location>
        <begin position="34"/>
        <end position="52"/>
    </location>
</feature>
<dbReference type="Proteomes" id="UP001595690">
    <property type="component" value="Unassembled WGS sequence"/>
</dbReference>
<keyword evidence="1" id="KW-1133">Transmembrane helix</keyword>
<dbReference type="EMBL" id="JBHRZI010000027">
    <property type="protein sequence ID" value="MFC3895934.1"/>
    <property type="molecule type" value="Genomic_DNA"/>
</dbReference>
<accession>A0ABV8C234</accession>
<proteinExistence type="predicted"/>
<reference evidence="3" key="1">
    <citation type="journal article" date="2019" name="Int. J. Syst. Evol. Microbiol.">
        <title>The Global Catalogue of Microorganisms (GCM) 10K type strain sequencing project: providing services to taxonomists for standard genome sequencing and annotation.</title>
        <authorList>
            <consortium name="The Broad Institute Genomics Platform"/>
            <consortium name="The Broad Institute Genome Sequencing Center for Infectious Disease"/>
            <person name="Wu L."/>
            <person name="Ma J."/>
        </authorList>
    </citation>
    <scope>NUCLEOTIDE SEQUENCE [LARGE SCALE GENOMIC DNA]</scope>
    <source>
        <strain evidence="3">CGMCC 4.7405</strain>
    </source>
</reference>